<gene>
    <name evidence="1" type="ORF">AVEN_12815_1</name>
</gene>
<proteinExistence type="predicted"/>
<name>A0A4Y2AD80_ARAVE</name>
<accession>A0A4Y2AD80</accession>
<evidence type="ECO:0000313" key="1">
    <source>
        <dbReference type="EMBL" id="GBL77196.1"/>
    </source>
</evidence>
<protein>
    <submittedName>
        <fullName evidence="1">Uncharacterized protein</fullName>
    </submittedName>
</protein>
<evidence type="ECO:0000313" key="2">
    <source>
        <dbReference type="Proteomes" id="UP000499080"/>
    </source>
</evidence>
<organism evidence="1 2">
    <name type="scientific">Araneus ventricosus</name>
    <name type="common">Orbweaver spider</name>
    <name type="synonym">Epeira ventricosa</name>
    <dbReference type="NCBI Taxonomy" id="182803"/>
    <lineage>
        <taxon>Eukaryota</taxon>
        <taxon>Metazoa</taxon>
        <taxon>Ecdysozoa</taxon>
        <taxon>Arthropoda</taxon>
        <taxon>Chelicerata</taxon>
        <taxon>Arachnida</taxon>
        <taxon>Araneae</taxon>
        <taxon>Araneomorphae</taxon>
        <taxon>Entelegynae</taxon>
        <taxon>Araneoidea</taxon>
        <taxon>Araneidae</taxon>
        <taxon>Araneus</taxon>
    </lineage>
</organism>
<dbReference type="AlphaFoldDB" id="A0A4Y2AD80"/>
<reference evidence="1 2" key="1">
    <citation type="journal article" date="2019" name="Sci. Rep.">
        <title>Orb-weaving spider Araneus ventricosus genome elucidates the spidroin gene catalogue.</title>
        <authorList>
            <person name="Kono N."/>
            <person name="Nakamura H."/>
            <person name="Ohtoshi R."/>
            <person name="Moran D.A.P."/>
            <person name="Shinohara A."/>
            <person name="Yoshida Y."/>
            <person name="Fujiwara M."/>
            <person name="Mori M."/>
            <person name="Tomita M."/>
            <person name="Arakawa K."/>
        </authorList>
    </citation>
    <scope>NUCLEOTIDE SEQUENCE [LARGE SCALE GENOMIC DNA]</scope>
</reference>
<dbReference type="EMBL" id="BGPR01000011">
    <property type="protein sequence ID" value="GBL77196.1"/>
    <property type="molecule type" value="Genomic_DNA"/>
</dbReference>
<sequence>MALKESNNACNLKVSSSHLGSEGLSEKACLEELELPNSLEELKLILLKLSKDNPSSYTLFKGKYQVLMLDSLFKWHKPFGKLLKQTWVICGAKGFAETYGQIQTYRSARCLKNFAEQCVFLPER</sequence>
<keyword evidence="2" id="KW-1185">Reference proteome</keyword>
<comment type="caution">
    <text evidence="1">The sequence shown here is derived from an EMBL/GenBank/DDBJ whole genome shotgun (WGS) entry which is preliminary data.</text>
</comment>
<dbReference type="Proteomes" id="UP000499080">
    <property type="component" value="Unassembled WGS sequence"/>
</dbReference>